<dbReference type="InterPro" id="IPR001296">
    <property type="entry name" value="Glyco_trans_1"/>
</dbReference>
<gene>
    <name evidence="2" type="ORF">tmp_000022</name>
</gene>
<dbReference type="PANTHER" id="PTHR45947:SF3">
    <property type="entry name" value="SULFOQUINOVOSYL TRANSFERASE SQD2"/>
    <property type="match status" value="1"/>
</dbReference>
<dbReference type="Gene3D" id="3.40.50.2000">
    <property type="entry name" value="Glycogen Phosphorylase B"/>
    <property type="match status" value="2"/>
</dbReference>
<dbReference type="AlphaFoldDB" id="A0A977T6A7"/>
<dbReference type="SUPFAM" id="SSF53756">
    <property type="entry name" value="UDP-Glycosyltransferase/glycogen phosphorylase"/>
    <property type="match status" value="1"/>
</dbReference>
<reference evidence="2" key="1">
    <citation type="journal article" date="2022" name="bioRxiv">
        <title>Energy transfer in ubiquitous rhodopsin pumps with xanthophyll antennas.</title>
        <authorList>
            <person name="Chazan A."/>
            <person name="Das I."/>
            <person name="Fujiwara T."/>
            <person name="Murakoshi S."/>
            <person name="Shihoya W."/>
            <person name="Rozenberg A."/>
            <person name="Molina-Marquez A."/>
            <person name="Larom S."/>
            <person name="Pushkarev A."/>
            <person name="Malakar P."/>
            <person name="Ruhman S."/>
            <person name="Hasegawa M."/>
            <person name="Tsukamoto Y."/>
            <person name="Ishizuka T."/>
            <person name="Konno M."/>
            <person name="Nagata T."/>
            <person name="Inoue K."/>
            <person name="Mizuno Y."/>
            <person name="Katayama K."/>
            <person name="Abe-Yoshizumi R."/>
            <person name="Kandori H."/>
            <person name="Leon R.M."/>
            <person name="Yoshizawa S."/>
            <person name="Sheves M."/>
            <person name="Nureki O."/>
            <person name="Beja O."/>
        </authorList>
    </citation>
    <scope>NUCLEOTIDE SEQUENCE</scope>
</reference>
<dbReference type="EMBL" id="OP056329">
    <property type="protein sequence ID" value="UXP70943.1"/>
    <property type="molecule type" value="Genomic_DNA"/>
</dbReference>
<organism evidence="2">
    <name type="scientific">uncultured Bdellovibrionales bacterium</name>
    <dbReference type="NCBI Taxonomy" id="395355"/>
    <lineage>
        <taxon>Bacteria</taxon>
        <taxon>Pseudomonadati</taxon>
        <taxon>Bdellovibrionota</taxon>
        <taxon>Bdellovibrionia</taxon>
        <taxon>Bdellovibrionales</taxon>
        <taxon>environmental samples</taxon>
    </lineage>
</organism>
<evidence type="ECO:0000259" key="1">
    <source>
        <dbReference type="Pfam" id="PF00534"/>
    </source>
</evidence>
<accession>A0A977T6A7</accession>
<feature type="domain" description="Glycosyl transferase family 1" evidence="1">
    <location>
        <begin position="203"/>
        <end position="355"/>
    </location>
</feature>
<dbReference type="CDD" id="cd03801">
    <property type="entry name" value="GT4_PimA-like"/>
    <property type="match status" value="1"/>
</dbReference>
<evidence type="ECO:0000313" key="2">
    <source>
        <dbReference type="EMBL" id="UXP70943.1"/>
    </source>
</evidence>
<name>A0A977T6A7_9BACT</name>
<protein>
    <submittedName>
        <fullName evidence="2">Glycosyltransferase family 4 protein</fullName>
    </submittedName>
</protein>
<dbReference type="GO" id="GO:0016757">
    <property type="term" value="F:glycosyltransferase activity"/>
    <property type="evidence" value="ECO:0007669"/>
    <property type="project" value="InterPro"/>
</dbReference>
<dbReference type="PANTHER" id="PTHR45947">
    <property type="entry name" value="SULFOQUINOVOSYL TRANSFERASE SQD2"/>
    <property type="match status" value="1"/>
</dbReference>
<dbReference type="InterPro" id="IPR050194">
    <property type="entry name" value="Glycosyltransferase_grp1"/>
</dbReference>
<sequence>MRLAIVRTHPTQYFSPLFKALANVSGLELKVFYLFENRGRGEFDPGFNRNISWDTELLTGYEYEFVTPRPLPFKPKAVFESRCPELIEKLKSGNFDAIFCAGYGLWIDWQVIFFAIRNNIPLFCRPELNDLGVVRRGPRNWLRTRFLNWYFSKVSAFLFIGKLARDGYLSMGGEVSKAFFAPYAVNNELFQLSNFTEEKKNSLKERFGFEKCELVLLYVGRLVPRKGVDLIAQAVTKLRHKIKIGLLIVGDGPERSALESEFDAIGLEKLVFAGFQNQSKLSDYYHAADVLVVPSFVEPWGLVVNEAMASGIPVVASDRVGSAYDLIEPEKTGYIFKAGDSFSLAKKIEQVFEMKQGLGFSRSYIQRKVSNYSIQEAVRGFSAAMKYVSSESS</sequence>
<proteinExistence type="predicted"/>
<dbReference type="Pfam" id="PF00534">
    <property type="entry name" value="Glycos_transf_1"/>
    <property type="match status" value="1"/>
</dbReference>